<protein>
    <recommendedName>
        <fullName evidence="9">Flagellar M-ring protein</fullName>
    </recommendedName>
</protein>
<keyword evidence="7 11" id="KW-0472">Membrane</keyword>
<evidence type="ECO:0000256" key="7">
    <source>
        <dbReference type="ARBA" id="ARBA00023136"/>
    </source>
</evidence>
<dbReference type="InterPro" id="IPR000067">
    <property type="entry name" value="FlgMring_FliF"/>
</dbReference>
<dbReference type="InterPro" id="IPR045851">
    <property type="entry name" value="AMP-bd_C_sf"/>
</dbReference>
<evidence type="ECO:0000313" key="15">
    <source>
        <dbReference type="Proteomes" id="UP000189674"/>
    </source>
</evidence>
<dbReference type="PRINTS" id="PR01009">
    <property type="entry name" value="FLGMRINGFLIF"/>
</dbReference>
<dbReference type="PANTHER" id="PTHR30046:SF0">
    <property type="entry name" value="FLAGELLAR M-RING PROTEIN"/>
    <property type="match status" value="1"/>
</dbReference>
<feature type="region of interest" description="Disordered" evidence="10">
    <location>
        <begin position="278"/>
        <end position="310"/>
    </location>
</feature>
<keyword evidence="4" id="KW-1003">Cell membrane</keyword>
<dbReference type="Pfam" id="PF01514">
    <property type="entry name" value="YscJ_FliF"/>
    <property type="match status" value="1"/>
</dbReference>
<evidence type="ECO:0000256" key="2">
    <source>
        <dbReference type="ARBA" id="ARBA00004651"/>
    </source>
</evidence>
<feature type="region of interest" description="Disordered" evidence="10">
    <location>
        <begin position="343"/>
        <end position="370"/>
    </location>
</feature>
<evidence type="ECO:0000259" key="12">
    <source>
        <dbReference type="Pfam" id="PF01514"/>
    </source>
</evidence>
<dbReference type="PANTHER" id="PTHR30046">
    <property type="entry name" value="FLAGELLAR M-RING PROTEIN"/>
    <property type="match status" value="1"/>
</dbReference>
<dbReference type="STRING" id="1936003.STSP2_00032"/>
<dbReference type="Gene3D" id="3.30.300.30">
    <property type="match status" value="1"/>
</dbReference>
<evidence type="ECO:0000256" key="4">
    <source>
        <dbReference type="ARBA" id="ARBA00022475"/>
    </source>
</evidence>
<keyword evidence="15" id="KW-1185">Reference proteome</keyword>
<comment type="subcellular location">
    <subcellularLocation>
        <location evidence="1 9">Bacterial flagellum basal body</location>
    </subcellularLocation>
    <subcellularLocation>
        <location evidence="2">Cell membrane</location>
        <topology evidence="2">Multi-pass membrane protein</topology>
    </subcellularLocation>
</comment>
<dbReference type="OrthoDB" id="9807026at2"/>
<dbReference type="EMBL" id="CP019791">
    <property type="protein sequence ID" value="AQT66894.1"/>
    <property type="molecule type" value="Genomic_DNA"/>
</dbReference>
<evidence type="ECO:0000256" key="8">
    <source>
        <dbReference type="ARBA" id="ARBA00023143"/>
    </source>
</evidence>
<keyword evidence="5 11" id="KW-0812">Transmembrane</keyword>
<keyword evidence="14" id="KW-0282">Flagellum</keyword>
<evidence type="ECO:0000256" key="6">
    <source>
        <dbReference type="ARBA" id="ARBA00022989"/>
    </source>
</evidence>
<dbReference type="GO" id="GO:0071973">
    <property type="term" value="P:bacterial-type flagellum-dependent cell motility"/>
    <property type="evidence" value="ECO:0007669"/>
    <property type="project" value="InterPro"/>
</dbReference>
<evidence type="ECO:0000256" key="11">
    <source>
        <dbReference type="SAM" id="Phobius"/>
    </source>
</evidence>
<comment type="similarity">
    <text evidence="3 9">Belongs to the FliF family.</text>
</comment>
<evidence type="ECO:0000256" key="9">
    <source>
        <dbReference type="PIRNR" id="PIRNR004862"/>
    </source>
</evidence>
<keyword evidence="14" id="KW-0966">Cell projection</keyword>
<dbReference type="AlphaFoldDB" id="A0A1U9NGN0"/>
<dbReference type="KEGG" id="alus:STSP2_00032"/>
<feature type="transmembrane region" description="Helical" evidence="11">
    <location>
        <begin position="20"/>
        <end position="40"/>
    </location>
</feature>
<keyword evidence="8 9" id="KW-0975">Bacterial flagellum</keyword>
<keyword evidence="6 11" id="KW-1133">Transmembrane helix</keyword>
<accession>A0A1U9NGN0</accession>
<reference evidence="15" key="1">
    <citation type="submission" date="2017-02" db="EMBL/GenBank/DDBJ databases">
        <title>Comparative genomics and description of representatives of a novel lineage of planctomycetes thriving in anoxic sediments.</title>
        <authorList>
            <person name="Spring S."/>
            <person name="Bunk B."/>
            <person name="Sproer C."/>
        </authorList>
    </citation>
    <scope>NUCLEOTIDE SEQUENCE [LARGE SCALE GENOMIC DNA]</scope>
    <source>
        <strain evidence="15">ST-NAGAB-D1</strain>
    </source>
</reference>
<feature type="domain" description="Flagellar M-ring N-terminal" evidence="12">
    <location>
        <begin position="41"/>
        <end position="215"/>
    </location>
</feature>
<comment type="function">
    <text evidence="9">The M ring may be actively involved in energy transduction.</text>
</comment>
<proteinExistence type="inferred from homology"/>
<feature type="compositionally biased region" description="Low complexity" evidence="10">
    <location>
        <begin position="343"/>
        <end position="353"/>
    </location>
</feature>
<dbReference type="PIRSF" id="PIRSF004862">
    <property type="entry name" value="FliF"/>
    <property type="match status" value="1"/>
</dbReference>
<dbReference type="Proteomes" id="UP000189674">
    <property type="component" value="Chromosome"/>
</dbReference>
<dbReference type="NCBIfam" id="TIGR00206">
    <property type="entry name" value="fliF"/>
    <property type="match status" value="1"/>
</dbReference>
<dbReference type="InterPro" id="IPR013556">
    <property type="entry name" value="Flag_M-ring_C"/>
</dbReference>
<dbReference type="GO" id="GO:0005886">
    <property type="term" value="C:plasma membrane"/>
    <property type="evidence" value="ECO:0007669"/>
    <property type="project" value="UniProtKB-SubCell"/>
</dbReference>
<dbReference type="InterPro" id="IPR006182">
    <property type="entry name" value="FliF_N_dom"/>
</dbReference>
<evidence type="ECO:0000313" key="14">
    <source>
        <dbReference type="EMBL" id="AQT66894.1"/>
    </source>
</evidence>
<dbReference type="GO" id="GO:0003774">
    <property type="term" value="F:cytoskeletal motor activity"/>
    <property type="evidence" value="ECO:0007669"/>
    <property type="project" value="InterPro"/>
</dbReference>
<feature type="compositionally biased region" description="Polar residues" evidence="10">
    <location>
        <begin position="288"/>
        <end position="305"/>
    </location>
</feature>
<evidence type="ECO:0000259" key="13">
    <source>
        <dbReference type="Pfam" id="PF08345"/>
    </source>
</evidence>
<organism evidence="14 15">
    <name type="scientific">Anaerohalosphaera lusitana</name>
    <dbReference type="NCBI Taxonomy" id="1936003"/>
    <lineage>
        <taxon>Bacteria</taxon>
        <taxon>Pseudomonadati</taxon>
        <taxon>Planctomycetota</taxon>
        <taxon>Phycisphaerae</taxon>
        <taxon>Sedimentisphaerales</taxon>
        <taxon>Anaerohalosphaeraceae</taxon>
        <taxon>Anaerohalosphaera</taxon>
    </lineage>
</organism>
<dbReference type="GO" id="GO:0009431">
    <property type="term" value="C:bacterial-type flagellum basal body, MS ring"/>
    <property type="evidence" value="ECO:0007669"/>
    <property type="project" value="InterPro"/>
</dbReference>
<evidence type="ECO:0000256" key="3">
    <source>
        <dbReference type="ARBA" id="ARBA00007971"/>
    </source>
</evidence>
<dbReference type="InterPro" id="IPR043427">
    <property type="entry name" value="YscJ/FliF"/>
</dbReference>
<sequence>MNFVQNIAAAWQRVGLVQKALLIAIAVACVIGGTVLTKWASKPDMRLLYSDLTPDVAGKITDKLSEKAIPYELRGGGTSVYVPRKHVYQMRVDLAKDGLPGNESQGYKLFDNEGIGVSPFVQNINKTRALQDELARSISLFDGVTNARIHLVRPEGNVFNSGEEDSSASVVLRLKPGYRVGQTTVASITHMVAGAVESLKAENVTVVDSQGQLLSSRHDEGLAGGPSTFMDYKDRVEQTLSRKAEDMLMAALGPGRASVKVSAVIDMESEDVQTVTYQKGVPTKEEINTTSKTTNNDGEQASGGDNESEEQILTEYQLPETTTRKTKIGGQIVSLSVAAVVDLSAPEPEPTATEGEEGGEGTTNTTSTTSSQPIMAVEDVKQLIITALGKDLLTEENLSVVSTKFNRPQLPVEEEADVPFWEPYIGLIRNASLGIMAVCALGVLKIMGGGKAKAPVAASGGEANLSGGEQASSTNMLPAGEVRAQIAHALQSDPDQVRELFNSWLQEKG</sequence>
<dbReference type="RefSeq" id="WP_146658716.1">
    <property type="nucleotide sequence ID" value="NZ_CP019791.1"/>
</dbReference>
<name>A0A1U9NGN0_9BACT</name>
<gene>
    <name evidence="14" type="primary">fliF</name>
    <name evidence="14" type="ORF">STSP2_00032</name>
</gene>
<evidence type="ECO:0000256" key="5">
    <source>
        <dbReference type="ARBA" id="ARBA00022692"/>
    </source>
</evidence>
<keyword evidence="14" id="KW-0969">Cilium</keyword>
<evidence type="ECO:0000256" key="10">
    <source>
        <dbReference type="SAM" id="MobiDB-lite"/>
    </source>
</evidence>
<dbReference type="Pfam" id="PF08345">
    <property type="entry name" value="YscJ_FliF_C"/>
    <property type="match status" value="1"/>
</dbReference>
<evidence type="ECO:0000256" key="1">
    <source>
        <dbReference type="ARBA" id="ARBA00004117"/>
    </source>
</evidence>
<feature type="domain" description="Flagellar M-ring C-terminal" evidence="13">
    <location>
        <begin position="248"/>
        <end position="405"/>
    </location>
</feature>